<dbReference type="EMBL" id="JAIVGD010000011">
    <property type="protein sequence ID" value="KAH0771797.1"/>
    <property type="molecule type" value="Genomic_DNA"/>
</dbReference>
<organism evidence="2 3">
    <name type="scientific">Solanum tuberosum</name>
    <name type="common">Potato</name>
    <dbReference type="NCBI Taxonomy" id="4113"/>
    <lineage>
        <taxon>Eukaryota</taxon>
        <taxon>Viridiplantae</taxon>
        <taxon>Streptophyta</taxon>
        <taxon>Embryophyta</taxon>
        <taxon>Tracheophyta</taxon>
        <taxon>Spermatophyta</taxon>
        <taxon>Magnoliopsida</taxon>
        <taxon>eudicotyledons</taxon>
        <taxon>Gunneridae</taxon>
        <taxon>Pentapetalae</taxon>
        <taxon>asterids</taxon>
        <taxon>lamiids</taxon>
        <taxon>Solanales</taxon>
        <taxon>Solanaceae</taxon>
        <taxon>Solanoideae</taxon>
        <taxon>Solaneae</taxon>
        <taxon>Solanum</taxon>
    </lineage>
</organism>
<evidence type="ECO:0000313" key="3">
    <source>
        <dbReference type="Proteomes" id="UP000826656"/>
    </source>
</evidence>
<name>A0ABQ7VW53_SOLTU</name>
<reference evidence="2 3" key="1">
    <citation type="journal article" date="2021" name="bioRxiv">
        <title>Chromosome-scale and haplotype-resolved genome assembly of a tetraploid potato cultivar.</title>
        <authorList>
            <person name="Sun H."/>
            <person name="Jiao W.-B."/>
            <person name="Krause K."/>
            <person name="Campoy J.A."/>
            <person name="Goel M."/>
            <person name="Folz-Donahue K."/>
            <person name="Kukat C."/>
            <person name="Huettel B."/>
            <person name="Schneeberger K."/>
        </authorList>
    </citation>
    <scope>NUCLEOTIDE SEQUENCE [LARGE SCALE GENOMIC DNA]</scope>
    <source>
        <strain evidence="2">SolTubOtavaFocal</strain>
        <tissue evidence="2">Leaves</tissue>
    </source>
</reference>
<sequence>MDITKYSIDVDGVSAYPTRVSARGRIKNPQSSMDLELRCILQYSKSLGKLTTSVPRYSVVGDLSFFYGLPQAGAVLGAADASQSRVGLSCPQQGCESYDQGCGAGVSKDLQTGADPRVVQGVPEPPR</sequence>
<protein>
    <submittedName>
        <fullName evidence="2">Uncharacterized protein</fullName>
    </submittedName>
</protein>
<dbReference type="Proteomes" id="UP000826656">
    <property type="component" value="Unassembled WGS sequence"/>
</dbReference>
<feature type="region of interest" description="Disordered" evidence="1">
    <location>
        <begin position="106"/>
        <end position="127"/>
    </location>
</feature>
<keyword evidence="3" id="KW-1185">Reference proteome</keyword>
<comment type="caution">
    <text evidence="2">The sequence shown here is derived from an EMBL/GenBank/DDBJ whole genome shotgun (WGS) entry which is preliminary data.</text>
</comment>
<accession>A0ABQ7VW53</accession>
<evidence type="ECO:0000313" key="2">
    <source>
        <dbReference type="EMBL" id="KAH0771797.1"/>
    </source>
</evidence>
<evidence type="ECO:0000256" key="1">
    <source>
        <dbReference type="SAM" id="MobiDB-lite"/>
    </source>
</evidence>
<gene>
    <name evidence="2" type="ORF">KY290_015778</name>
</gene>
<proteinExistence type="predicted"/>